<feature type="signal peptide" evidence="2">
    <location>
        <begin position="1"/>
        <end position="21"/>
    </location>
</feature>
<gene>
    <name evidence="3" type="ORF">ODALV1_LOCUS5039</name>
</gene>
<feature type="chain" id="PRO_5045037945" evidence="2">
    <location>
        <begin position="22"/>
        <end position="357"/>
    </location>
</feature>
<dbReference type="Proteomes" id="UP001642540">
    <property type="component" value="Unassembled WGS sequence"/>
</dbReference>
<accession>A0ABP1Q1X8</accession>
<sequence>MTRYFFLLSLLLFGTVSFSGSKPIPDKEFEVTHDEEFKKLPILSSDRGETWPNLEFIVSTSKVQEGVQSPENAELEIKSFWRNFGTPFLEVSNVENTVHNQEAEANVEAFDAEEVEAVANVEVDDADNFEVETFVAPNSESAAAEEDDEEDLPDFRTYGYAVNSQSESKTHLNPQELDKYSYIPSTFQKPSQSTYSSSFDDAPAHPTYPNAPNAYSPGSVRTPDTPLIYNSPVTVPVNPPSKQITYLAYPNKTPIYIIPTPQSSTGRISSGSRYPQTTPYLGGIIPSGNSNYVLTPNYRQSSSTITNPGAPTQYYVQQVPEQQPTYVVSTKYPGIYKVSSQPQTILTYPMVSSATYP</sequence>
<keyword evidence="4" id="KW-1185">Reference proteome</keyword>
<evidence type="ECO:0000256" key="1">
    <source>
        <dbReference type="SAM" id="MobiDB-lite"/>
    </source>
</evidence>
<organism evidence="3 4">
    <name type="scientific">Orchesella dallaii</name>
    <dbReference type="NCBI Taxonomy" id="48710"/>
    <lineage>
        <taxon>Eukaryota</taxon>
        <taxon>Metazoa</taxon>
        <taxon>Ecdysozoa</taxon>
        <taxon>Arthropoda</taxon>
        <taxon>Hexapoda</taxon>
        <taxon>Collembola</taxon>
        <taxon>Entomobryomorpha</taxon>
        <taxon>Entomobryoidea</taxon>
        <taxon>Orchesellidae</taxon>
        <taxon>Orchesellinae</taxon>
        <taxon>Orchesella</taxon>
    </lineage>
</organism>
<proteinExistence type="predicted"/>
<name>A0ABP1Q1X8_9HEXA</name>
<protein>
    <submittedName>
        <fullName evidence="3">Uncharacterized protein</fullName>
    </submittedName>
</protein>
<dbReference type="EMBL" id="CAXLJM020000015">
    <property type="protein sequence ID" value="CAL8081844.1"/>
    <property type="molecule type" value="Genomic_DNA"/>
</dbReference>
<evidence type="ECO:0000313" key="4">
    <source>
        <dbReference type="Proteomes" id="UP001642540"/>
    </source>
</evidence>
<keyword evidence="2" id="KW-0732">Signal</keyword>
<reference evidence="3 4" key="1">
    <citation type="submission" date="2024-08" db="EMBL/GenBank/DDBJ databases">
        <authorList>
            <person name="Cucini C."/>
            <person name="Frati F."/>
        </authorList>
    </citation>
    <scope>NUCLEOTIDE SEQUENCE [LARGE SCALE GENOMIC DNA]</scope>
</reference>
<evidence type="ECO:0000256" key="2">
    <source>
        <dbReference type="SAM" id="SignalP"/>
    </source>
</evidence>
<evidence type="ECO:0000313" key="3">
    <source>
        <dbReference type="EMBL" id="CAL8081844.1"/>
    </source>
</evidence>
<feature type="region of interest" description="Disordered" evidence="1">
    <location>
        <begin position="191"/>
        <end position="223"/>
    </location>
</feature>
<comment type="caution">
    <text evidence="3">The sequence shown here is derived from an EMBL/GenBank/DDBJ whole genome shotgun (WGS) entry which is preliminary data.</text>
</comment>